<reference evidence="2 3" key="1">
    <citation type="submission" date="2014-11" db="EMBL/GenBank/DDBJ databases">
        <authorList>
            <person name="Zhu J."/>
            <person name="Qi W."/>
            <person name="Song R."/>
        </authorList>
    </citation>
    <scope>NUCLEOTIDE SEQUENCE [LARGE SCALE GENOMIC DNA]</scope>
</reference>
<name>A0A0G4GUC6_VITBC</name>
<keyword evidence="3" id="KW-1185">Reference proteome</keyword>
<dbReference type="InParanoid" id="A0A0G4GUC6"/>
<sequence length="75" mass="8309">MAVFLAAWRLSGVFAAARTLQTADAVLGGTCRRKNRFVRRFLKEVFGRVRSIAEVTRTEGWPRSGDLVGPQIASE</sequence>
<evidence type="ECO:0000313" key="2">
    <source>
        <dbReference type="EMBL" id="CEM34406.1"/>
    </source>
</evidence>
<dbReference type="AlphaFoldDB" id="A0A0G4GUC6"/>
<feature type="signal peptide" evidence="1">
    <location>
        <begin position="1"/>
        <end position="15"/>
    </location>
</feature>
<gene>
    <name evidence="2" type="ORF">Vbra_10352</name>
</gene>
<dbReference type="Proteomes" id="UP000041254">
    <property type="component" value="Unassembled WGS sequence"/>
</dbReference>
<protein>
    <recommendedName>
        <fullName evidence="4">Secreted protein</fullName>
    </recommendedName>
</protein>
<dbReference type="VEuPathDB" id="CryptoDB:Vbra_10352"/>
<keyword evidence="1" id="KW-0732">Signal</keyword>
<dbReference type="EMBL" id="CDMY01000821">
    <property type="protein sequence ID" value="CEM34406.1"/>
    <property type="molecule type" value="Genomic_DNA"/>
</dbReference>
<accession>A0A0G4GUC6</accession>
<organism evidence="2 3">
    <name type="scientific">Vitrella brassicaformis (strain CCMP3155)</name>
    <dbReference type="NCBI Taxonomy" id="1169540"/>
    <lineage>
        <taxon>Eukaryota</taxon>
        <taxon>Sar</taxon>
        <taxon>Alveolata</taxon>
        <taxon>Colpodellida</taxon>
        <taxon>Vitrellaceae</taxon>
        <taxon>Vitrella</taxon>
    </lineage>
</organism>
<evidence type="ECO:0000313" key="3">
    <source>
        <dbReference type="Proteomes" id="UP000041254"/>
    </source>
</evidence>
<evidence type="ECO:0000256" key="1">
    <source>
        <dbReference type="SAM" id="SignalP"/>
    </source>
</evidence>
<proteinExistence type="predicted"/>
<evidence type="ECO:0008006" key="4">
    <source>
        <dbReference type="Google" id="ProtNLM"/>
    </source>
</evidence>
<feature type="chain" id="PRO_5012745918" description="Secreted protein" evidence="1">
    <location>
        <begin position="16"/>
        <end position="75"/>
    </location>
</feature>